<dbReference type="EMBL" id="JBBWWR010000004">
    <property type="protein sequence ID" value="KAK8967605.1"/>
    <property type="molecule type" value="Genomic_DNA"/>
</dbReference>
<feature type="region of interest" description="Disordered" evidence="1">
    <location>
        <begin position="76"/>
        <end position="96"/>
    </location>
</feature>
<organism evidence="2 3">
    <name type="scientific">Platanthera guangdongensis</name>
    <dbReference type="NCBI Taxonomy" id="2320717"/>
    <lineage>
        <taxon>Eukaryota</taxon>
        <taxon>Viridiplantae</taxon>
        <taxon>Streptophyta</taxon>
        <taxon>Embryophyta</taxon>
        <taxon>Tracheophyta</taxon>
        <taxon>Spermatophyta</taxon>
        <taxon>Magnoliopsida</taxon>
        <taxon>Liliopsida</taxon>
        <taxon>Asparagales</taxon>
        <taxon>Orchidaceae</taxon>
        <taxon>Orchidoideae</taxon>
        <taxon>Orchideae</taxon>
        <taxon>Orchidinae</taxon>
        <taxon>Platanthera</taxon>
    </lineage>
</organism>
<gene>
    <name evidence="2" type="ORF">KSP40_PGU018466</name>
</gene>
<keyword evidence="3" id="KW-1185">Reference proteome</keyword>
<sequence>MRHPTWASKLLSDVGGFLCSSFSVATSDHKYQVSTNPSEFSHMERPFDEKLASVNFGTDSPSREISLIKPDAVDADHYSSNSKSSDHNGSFKASQDDVVEKVSSPDCIHMNSDSCFQESVLSDCYLSYETGSDTTKIDRTACGGDSSESLLDLNYSQEVTPHKVLKLNCNSDDGVASPPLYRQKRHQTKESRTIVKKWVDEPNERGHSSQRSKISPRNNSKENTRKEFKDASILAHLKVHGPYRIINRGKRSTAKEFKTRKNDCYGNRGAKHNSRIQEDIINRDYLQSKSTNISLHNKRDCRTTRRFLDFKWSNRHADNHEDWRLYEAELHPRIYRDAYDADGKCWHDDNSHMNHESISFKQDKRYMRNSGYSEFRETFSRTRNNHITVSSKKCHEFSSRSNFKFDHDQSAEVGAVYPDNSAYNLRKGSLPFPGLLAKEVSFRDRDYNNFSSPKRDTLYNTAHHQNGQADNNSFSGHKVSGNHRCNSGDNEFNVRIDKYSDSRVSVDSLSDYFVKDRYEPDDRGCRETVSKHLNSWKVKSLRHDCTFVVRQKVLGIWNGQERRWTQIPELCCCKGWVSRDSCWKELGMLLGDGRRPT</sequence>
<evidence type="ECO:0000256" key="1">
    <source>
        <dbReference type="SAM" id="MobiDB-lite"/>
    </source>
</evidence>
<accession>A0ABR2MTU1</accession>
<reference evidence="2 3" key="1">
    <citation type="journal article" date="2022" name="Nat. Plants">
        <title>Genomes of leafy and leafless Platanthera orchids illuminate the evolution of mycoheterotrophy.</title>
        <authorList>
            <person name="Li M.H."/>
            <person name="Liu K.W."/>
            <person name="Li Z."/>
            <person name="Lu H.C."/>
            <person name="Ye Q.L."/>
            <person name="Zhang D."/>
            <person name="Wang J.Y."/>
            <person name="Li Y.F."/>
            <person name="Zhong Z.M."/>
            <person name="Liu X."/>
            <person name="Yu X."/>
            <person name="Liu D.K."/>
            <person name="Tu X.D."/>
            <person name="Liu B."/>
            <person name="Hao Y."/>
            <person name="Liao X.Y."/>
            <person name="Jiang Y.T."/>
            <person name="Sun W.H."/>
            <person name="Chen J."/>
            <person name="Chen Y.Q."/>
            <person name="Ai Y."/>
            <person name="Zhai J.W."/>
            <person name="Wu S.S."/>
            <person name="Zhou Z."/>
            <person name="Hsiao Y.Y."/>
            <person name="Wu W.L."/>
            <person name="Chen Y.Y."/>
            <person name="Lin Y.F."/>
            <person name="Hsu J.L."/>
            <person name="Li C.Y."/>
            <person name="Wang Z.W."/>
            <person name="Zhao X."/>
            <person name="Zhong W.Y."/>
            <person name="Ma X.K."/>
            <person name="Ma L."/>
            <person name="Huang J."/>
            <person name="Chen G.Z."/>
            <person name="Huang M.Z."/>
            <person name="Huang L."/>
            <person name="Peng D.H."/>
            <person name="Luo Y.B."/>
            <person name="Zou S.Q."/>
            <person name="Chen S.P."/>
            <person name="Lan S."/>
            <person name="Tsai W.C."/>
            <person name="Van de Peer Y."/>
            <person name="Liu Z.J."/>
        </authorList>
    </citation>
    <scope>NUCLEOTIDE SEQUENCE [LARGE SCALE GENOMIC DNA]</scope>
    <source>
        <strain evidence="2">Lor288</strain>
    </source>
</reference>
<proteinExistence type="predicted"/>
<feature type="region of interest" description="Disordered" evidence="1">
    <location>
        <begin position="175"/>
        <end position="227"/>
    </location>
</feature>
<name>A0ABR2MTU1_9ASPA</name>
<comment type="caution">
    <text evidence="2">The sequence shown here is derived from an EMBL/GenBank/DDBJ whole genome shotgun (WGS) entry which is preliminary data.</text>
</comment>
<evidence type="ECO:0000313" key="2">
    <source>
        <dbReference type="EMBL" id="KAK8967605.1"/>
    </source>
</evidence>
<feature type="compositionally biased region" description="Basic and acidic residues" evidence="1">
    <location>
        <begin position="188"/>
        <end position="207"/>
    </location>
</feature>
<dbReference type="Proteomes" id="UP001412067">
    <property type="component" value="Unassembled WGS sequence"/>
</dbReference>
<protein>
    <submittedName>
        <fullName evidence="2">Uncharacterized protein</fullName>
    </submittedName>
</protein>
<evidence type="ECO:0000313" key="3">
    <source>
        <dbReference type="Proteomes" id="UP001412067"/>
    </source>
</evidence>
<feature type="compositionally biased region" description="Polar residues" evidence="1">
    <location>
        <begin position="209"/>
        <end position="218"/>
    </location>
</feature>
<feature type="compositionally biased region" description="Low complexity" evidence="1">
    <location>
        <begin position="78"/>
        <end position="90"/>
    </location>
</feature>